<evidence type="ECO:0000259" key="1">
    <source>
        <dbReference type="Pfam" id="PF04179"/>
    </source>
</evidence>
<dbReference type="InterPro" id="IPR033421">
    <property type="entry name" value="Rit1_DUSP-like"/>
</dbReference>
<dbReference type="Pfam" id="PF04179">
    <property type="entry name" value="Init_tRNA_PT"/>
    <property type="match status" value="1"/>
</dbReference>
<dbReference type="AlphaFoldDB" id="A0A1G4KA16"/>
<dbReference type="OrthoDB" id="45256at2759"/>
<evidence type="ECO:0000313" key="3">
    <source>
        <dbReference type="EMBL" id="SCV00976.1"/>
    </source>
</evidence>
<evidence type="ECO:0000259" key="2">
    <source>
        <dbReference type="Pfam" id="PF17184"/>
    </source>
</evidence>
<feature type="domain" description="Rit1 DUSP-like" evidence="1">
    <location>
        <begin position="376"/>
        <end position="481"/>
    </location>
</feature>
<feature type="domain" description="Rit1 N-terminal" evidence="2">
    <location>
        <begin position="16"/>
        <end position="281"/>
    </location>
</feature>
<keyword evidence="4" id="KW-1185">Reference proteome</keyword>
<dbReference type="GO" id="GO:0019988">
    <property type="term" value="P:charged-tRNA amino acid modification"/>
    <property type="evidence" value="ECO:0007669"/>
    <property type="project" value="InterPro"/>
</dbReference>
<dbReference type="GO" id="GO:0043399">
    <property type="term" value="F:tRNA adenosine(64)-2'-O-ribosylphosphate transferase activity"/>
    <property type="evidence" value="ECO:0007669"/>
    <property type="project" value="InterPro"/>
</dbReference>
<organism evidence="3 4">
    <name type="scientific">Lachancea meyersii CBS 8951</name>
    <dbReference type="NCBI Taxonomy" id="1266667"/>
    <lineage>
        <taxon>Eukaryota</taxon>
        <taxon>Fungi</taxon>
        <taxon>Dikarya</taxon>
        <taxon>Ascomycota</taxon>
        <taxon>Saccharomycotina</taxon>
        <taxon>Saccharomycetes</taxon>
        <taxon>Saccharomycetales</taxon>
        <taxon>Saccharomycetaceae</taxon>
        <taxon>Lachancea</taxon>
    </lineage>
</organism>
<dbReference type="EMBL" id="LT598484">
    <property type="protein sequence ID" value="SCV00976.1"/>
    <property type="molecule type" value="Genomic_DNA"/>
</dbReference>
<gene>
    <name evidence="3" type="ORF">LAME_0G13212G</name>
</gene>
<dbReference type="Pfam" id="PF17184">
    <property type="entry name" value="Rit1_C"/>
    <property type="match status" value="1"/>
</dbReference>
<dbReference type="InterPro" id="IPR033449">
    <property type="entry name" value="Rit1_N"/>
</dbReference>
<dbReference type="Proteomes" id="UP000191144">
    <property type="component" value="Chromosome G"/>
</dbReference>
<dbReference type="PANTHER" id="PTHR31811:SF0">
    <property type="entry name" value="TRNA A64-2'-O-RIBOSYLPHOSPHATE TRANSFERASE"/>
    <property type="match status" value="1"/>
</dbReference>
<sequence length="482" mass="53724">MGTQYEQTLNLLSREIKKDHKAIRNRLQSILLDNRFLKEQVLTVFPDFPVVPNERCGLWYCEPGIFNQTSYFKSTDGHTNQCDFSVRRLNLHLLPTLATYGGIVVVDSTRRGKKLPDALSKTVPIWCAVLNTLMLEHLGRTDEEVLFCPPGTVSKQEYAQIKAKLPGLVFKLKEVDAISGEELVEVLGGKILRPLWVYPGSSLLTSQRDLFTGELITAKWESPEAEKILPVVLCAVSYQCQDGVDNRHGFTYVQGAADDHELWANGLTAELLWENVTTLGDPALNNQVIQALISAQIEHSKRQTSAGDTLDKLINIDILTPELHLGKIVEPLKLTSSLQDQLRNAYSYVLVLSENAEIATENTDPAAGENTTIEIINLSSGSKKSSKNLRTALITICPSVEAHLQHSLPILICCSDGKDMSVCVLLSVLCRNYNVENWRLEQPENINKTIIKKHLSKMITKLNGRNINPPRASLNSVNAYLM</sequence>
<accession>A0A1G4KA16</accession>
<name>A0A1G4KA16_9SACH</name>
<dbReference type="PANTHER" id="PTHR31811">
    <property type="entry name" value="TRNA A64-2'-O-RIBOSYLPHOSPHATE TRANSFERASE"/>
    <property type="match status" value="1"/>
</dbReference>
<reference evidence="4" key="1">
    <citation type="submission" date="2016-03" db="EMBL/GenBank/DDBJ databases">
        <authorList>
            <person name="Devillers Hugo."/>
        </authorList>
    </citation>
    <scope>NUCLEOTIDE SEQUENCE [LARGE SCALE GENOMIC DNA]</scope>
</reference>
<dbReference type="InterPro" id="IPR007306">
    <property type="entry name" value="Rit1"/>
</dbReference>
<evidence type="ECO:0000313" key="4">
    <source>
        <dbReference type="Proteomes" id="UP000191144"/>
    </source>
</evidence>
<dbReference type="GO" id="GO:0005737">
    <property type="term" value="C:cytoplasm"/>
    <property type="evidence" value="ECO:0007669"/>
    <property type="project" value="TreeGrafter"/>
</dbReference>
<protein>
    <submittedName>
        <fullName evidence="3">LAME_0G13212g1_1</fullName>
    </submittedName>
</protein>
<proteinExistence type="predicted"/>
<dbReference type="PIRSF" id="PIRSF007747">
    <property type="entry name" value="Ribosyl_Ptfrase"/>
    <property type="match status" value="1"/>
</dbReference>